<dbReference type="PRINTS" id="PR00081">
    <property type="entry name" value="GDHRDH"/>
</dbReference>
<dbReference type="PROSITE" id="PS00061">
    <property type="entry name" value="ADH_SHORT"/>
    <property type="match status" value="1"/>
</dbReference>
<name>A0A8I0HIJ1_9CORY</name>
<accession>A0A8I0HIJ1</accession>
<evidence type="ECO:0000313" key="4">
    <source>
        <dbReference type="EMBL" id="MBD8029710.1"/>
    </source>
</evidence>
<keyword evidence="5" id="KW-1185">Reference proteome</keyword>
<proteinExistence type="inferred from homology"/>
<evidence type="ECO:0000256" key="2">
    <source>
        <dbReference type="ARBA" id="ARBA00023002"/>
    </source>
</evidence>
<dbReference type="InterPro" id="IPR036291">
    <property type="entry name" value="NAD(P)-bd_dom_sf"/>
</dbReference>
<dbReference type="InterPro" id="IPR002347">
    <property type="entry name" value="SDR_fam"/>
</dbReference>
<dbReference type="PANTHER" id="PTHR43391">
    <property type="entry name" value="RETINOL DEHYDROGENASE-RELATED"/>
    <property type="match status" value="1"/>
</dbReference>
<dbReference type="InterPro" id="IPR020904">
    <property type="entry name" value="Sc_DH/Rdtase_CS"/>
</dbReference>
<keyword evidence="2" id="KW-0560">Oxidoreductase</keyword>
<dbReference type="PRINTS" id="PR00080">
    <property type="entry name" value="SDRFAMILY"/>
</dbReference>
<evidence type="ECO:0000313" key="5">
    <source>
        <dbReference type="Proteomes" id="UP000650224"/>
    </source>
</evidence>
<dbReference type="PANTHER" id="PTHR43391:SF82">
    <property type="entry name" value="OXIDOREDUCTASE SADH-RELATED"/>
    <property type="match status" value="1"/>
</dbReference>
<dbReference type="RefSeq" id="WP_191732944.1">
    <property type="nucleotide sequence ID" value="NZ_JACSPR010000003.1"/>
</dbReference>
<sequence>MPSIFISGAAQGIGRAVAERFLAEGWTVGAYDIAPVTYDAADTPGTLITGHLDVTSAGDWDAALKDFTSHTGGMLDVLDNNAGIIMDGPLRDADGAGVAKLIEVNCTGVTLGARAAHPYLRRTAGAQLVNMASASAIYGQPQIAVYSATKFYVAGLTEALSLEWRRDDIRVLDIWPLWAKTPLADVTASSTRRLGVRLTPEQVAEAVWQALHPRSRWARGRVHHGVSTLDKALYLGRSLAPDRLARLLTRVIAG</sequence>
<comment type="caution">
    <text evidence="4">The sequence shown here is derived from an EMBL/GenBank/DDBJ whole genome shotgun (WGS) entry which is preliminary data.</text>
</comment>
<dbReference type="AlphaFoldDB" id="A0A8I0HIJ1"/>
<evidence type="ECO:0000256" key="3">
    <source>
        <dbReference type="RuleBase" id="RU000363"/>
    </source>
</evidence>
<protein>
    <submittedName>
        <fullName evidence="4">SDR family oxidoreductase</fullName>
    </submittedName>
</protein>
<dbReference type="Proteomes" id="UP000650224">
    <property type="component" value="Unassembled WGS sequence"/>
</dbReference>
<dbReference type="SUPFAM" id="SSF51735">
    <property type="entry name" value="NAD(P)-binding Rossmann-fold domains"/>
    <property type="match status" value="1"/>
</dbReference>
<dbReference type="Pfam" id="PF00106">
    <property type="entry name" value="adh_short"/>
    <property type="match status" value="1"/>
</dbReference>
<reference evidence="4 5" key="1">
    <citation type="submission" date="2020-08" db="EMBL/GenBank/DDBJ databases">
        <title>A Genomic Blueprint of the Chicken Gut Microbiome.</title>
        <authorList>
            <person name="Gilroy R."/>
            <person name="Ravi A."/>
            <person name="Getino M."/>
            <person name="Pursley I."/>
            <person name="Horton D.L."/>
            <person name="Alikhan N.-F."/>
            <person name="Baker D."/>
            <person name="Gharbi K."/>
            <person name="Hall N."/>
            <person name="Watson M."/>
            <person name="Adriaenssens E.M."/>
            <person name="Foster-Nyarko E."/>
            <person name="Jarju S."/>
            <person name="Secka A."/>
            <person name="Antonio M."/>
            <person name="Oren A."/>
            <person name="Chaudhuri R."/>
            <person name="La Ragione R.M."/>
            <person name="Hildebrand F."/>
            <person name="Pallen M.J."/>
        </authorList>
    </citation>
    <scope>NUCLEOTIDE SEQUENCE [LARGE SCALE GENOMIC DNA]</scope>
    <source>
        <strain evidence="4 5">Sa1YVA5</strain>
    </source>
</reference>
<comment type="similarity">
    <text evidence="1 3">Belongs to the short-chain dehydrogenases/reductases (SDR) family.</text>
</comment>
<organism evidence="4 5">
    <name type="scientific">Corynebacterium gallinarum</name>
    <dbReference type="NCBI Taxonomy" id="2762214"/>
    <lineage>
        <taxon>Bacteria</taxon>
        <taxon>Bacillati</taxon>
        <taxon>Actinomycetota</taxon>
        <taxon>Actinomycetes</taxon>
        <taxon>Mycobacteriales</taxon>
        <taxon>Corynebacteriaceae</taxon>
        <taxon>Corynebacterium</taxon>
    </lineage>
</organism>
<evidence type="ECO:0000256" key="1">
    <source>
        <dbReference type="ARBA" id="ARBA00006484"/>
    </source>
</evidence>
<dbReference type="EMBL" id="JACSPR010000003">
    <property type="protein sequence ID" value="MBD8029710.1"/>
    <property type="molecule type" value="Genomic_DNA"/>
</dbReference>
<dbReference type="NCBIfam" id="NF006123">
    <property type="entry name" value="PRK08267.1"/>
    <property type="match status" value="1"/>
</dbReference>
<dbReference type="GO" id="GO:0016491">
    <property type="term" value="F:oxidoreductase activity"/>
    <property type="evidence" value="ECO:0007669"/>
    <property type="project" value="UniProtKB-KW"/>
</dbReference>
<gene>
    <name evidence="4" type="ORF">H9627_05110</name>
</gene>
<dbReference type="Gene3D" id="3.40.50.720">
    <property type="entry name" value="NAD(P)-binding Rossmann-like Domain"/>
    <property type="match status" value="1"/>
</dbReference>